<dbReference type="InterPro" id="IPR007730">
    <property type="entry name" value="SPOR-like_dom"/>
</dbReference>
<evidence type="ECO:0000259" key="1">
    <source>
        <dbReference type="PROSITE" id="PS51724"/>
    </source>
</evidence>
<dbReference type="GO" id="GO:0042834">
    <property type="term" value="F:peptidoglycan binding"/>
    <property type="evidence" value="ECO:0007669"/>
    <property type="project" value="InterPro"/>
</dbReference>
<proteinExistence type="predicted"/>
<dbReference type="InterPro" id="IPR036680">
    <property type="entry name" value="SPOR-like_sf"/>
</dbReference>
<dbReference type="InterPro" id="IPR011990">
    <property type="entry name" value="TPR-like_helical_dom_sf"/>
</dbReference>
<feature type="domain" description="SPOR" evidence="1">
    <location>
        <begin position="175"/>
        <end position="253"/>
    </location>
</feature>
<sequence length="254" mass="29236">MSKLSLNRIISASALIVSFIFAQNIDEAIRLFNAFQFDKARAIFEELVRDENNPRIAEVFYYLARLTANPDSSIYYYQTIIDKYPQSRYADIAHLEIAKIFIGKENFKDALIILNQLSKNYPNSELKDEALFWTGVVLIETGNKETGYKTLQELINTFPKSIWASRAKNLIPSGMPQKEYYTVQVGSFRNKENAEKRIEELKTKGFDARIVEAVVMEKMYYRVWVGEFETMEQAKSLATKLDSLGIKGNVVKGY</sequence>
<dbReference type="Pfam" id="PF09976">
    <property type="entry name" value="TPR_21"/>
    <property type="match status" value="1"/>
</dbReference>
<dbReference type="Pfam" id="PF05036">
    <property type="entry name" value="SPOR"/>
    <property type="match status" value="1"/>
</dbReference>
<accession>A0A7C6EJP8</accession>
<evidence type="ECO:0000313" key="2">
    <source>
        <dbReference type="EMBL" id="HDY57936.1"/>
    </source>
</evidence>
<dbReference type="SUPFAM" id="SSF110997">
    <property type="entry name" value="Sporulation related repeat"/>
    <property type="match status" value="1"/>
</dbReference>
<dbReference type="SUPFAM" id="SSF48452">
    <property type="entry name" value="TPR-like"/>
    <property type="match status" value="1"/>
</dbReference>
<dbReference type="EMBL" id="DSKY01000001">
    <property type="protein sequence ID" value="HDY57936.1"/>
    <property type="molecule type" value="Genomic_DNA"/>
</dbReference>
<dbReference type="Gene3D" id="1.25.40.10">
    <property type="entry name" value="Tetratricopeptide repeat domain"/>
    <property type="match status" value="1"/>
</dbReference>
<name>A0A7C6EJP8_UNCW3</name>
<gene>
    <name evidence="2" type="ORF">ENP86_00035</name>
    <name evidence="3" type="ORF">ENV70_04105</name>
</gene>
<evidence type="ECO:0000313" key="3">
    <source>
        <dbReference type="EMBL" id="HHS62785.1"/>
    </source>
</evidence>
<dbReference type="Gene3D" id="3.30.70.1070">
    <property type="entry name" value="Sporulation related repeat"/>
    <property type="match status" value="1"/>
</dbReference>
<dbReference type="PROSITE" id="PS51724">
    <property type="entry name" value="SPOR"/>
    <property type="match status" value="1"/>
</dbReference>
<dbReference type="AlphaFoldDB" id="A0A7C6EJP8"/>
<dbReference type="EMBL" id="DTHJ01000085">
    <property type="protein sequence ID" value="HHS62785.1"/>
    <property type="molecule type" value="Genomic_DNA"/>
</dbReference>
<reference evidence="3" key="1">
    <citation type="journal article" date="2020" name="mSystems">
        <title>Genome- and Community-Level Interaction Insights into Carbon Utilization and Element Cycling Functions of Hydrothermarchaeota in Hydrothermal Sediment.</title>
        <authorList>
            <person name="Zhou Z."/>
            <person name="Liu Y."/>
            <person name="Xu W."/>
            <person name="Pan J."/>
            <person name="Luo Z.H."/>
            <person name="Li M."/>
        </authorList>
    </citation>
    <scope>NUCLEOTIDE SEQUENCE [LARGE SCALE GENOMIC DNA]</scope>
    <source>
        <strain evidence="2">SpSt-258</strain>
        <strain evidence="3">SpSt-783</strain>
    </source>
</reference>
<comment type="caution">
    <text evidence="3">The sequence shown here is derived from an EMBL/GenBank/DDBJ whole genome shotgun (WGS) entry which is preliminary data.</text>
</comment>
<dbReference type="InterPro" id="IPR018704">
    <property type="entry name" value="SecYEG/CpoB_TPR"/>
</dbReference>
<organism evidence="3">
    <name type="scientific">candidate division WOR-3 bacterium</name>
    <dbReference type="NCBI Taxonomy" id="2052148"/>
    <lineage>
        <taxon>Bacteria</taxon>
        <taxon>Bacteria division WOR-3</taxon>
    </lineage>
</organism>
<protein>
    <submittedName>
        <fullName evidence="3">Tetratricopeptide repeat protein</fullName>
    </submittedName>
</protein>